<dbReference type="Pfam" id="PF06941">
    <property type="entry name" value="NT5C"/>
    <property type="match status" value="1"/>
</dbReference>
<dbReference type="InterPro" id="IPR010708">
    <property type="entry name" value="5'(3')-deoxyribonucleotidase"/>
</dbReference>
<organism evidence="3 4">
    <name type="scientific">Candidatus Staskawiczbacteria bacterium RIFCSPHIGHO2_01_FULL_36_16</name>
    <dbReference type="NCBI Taxonomy" id="1802200"/>
    <lineage>
        <taxon>Bacteria</taxon>
        <taxon>Candidatus Staskawicziibacteriota</taxon>
    </lineage>
</organism>
<dbReference type="Gene3D" id="3.40.50.1000">
    <property type="entry name" value="HAD superfamily/HAD-like"/>
    <property type="match status" value="1"/>
</dbReference>
<dbReference type="SUPFAM" id="SSF56784">
    <property type="entry name" value="HAD-like"/>
    <property type="match status" value="1"/>
</dbReference>
<dbReference type="SFLD" id="SFLDG01145">
    <property type="entry name" value="C1.2.1"/>
    <property type="match status" value="1"/>
</dbReference>
<gene>
    <name evidence="3" type="ORF">A2812_02490</name>
</gene>
<dbReference type="PANTHER" id="PTHR16504:SF4">
    <property type="entry name" value="5'(3')-DEOXYRIBONUCLEOTIDASE"/>
    <property type="match status" value="1"/>
</dbReference>
<proteinExistence type="inferred from homology"/>
<dbReference type="AlphaFoldDB" id="A0A1G2HLW5"/>
<dbReference type="PANTHER" id="PTHR16504">
    <property type="entry name" value="5'(3')-DEOXYRIBONUCLEOTIDASE"/>
    <property type="match status" value="1"/>
</dbReference>
<feature type="active site" description="Nucleophile" evidence="2">
    <location>
        <position position="13"/>
    </location>
</feature>
<reference evidence="3 4" key="1">
    <citation type="journal article" date="2016" name="Nat. Commun.">
        <title>Thousands of microbial genomes shed light on interconnected biogeochemical processes in an aquifer system.</title>
        <authorList>
            <person name="Anantharaman K."/>
            <person name="Brown C.T."/>
            <person name="Hug L.A."/>
            <person name="Sharon I."/>
            <person name="Castelle C.J."/>
            <person name="Probst A.J."/>
            <person name="Thomas B.C."/>
            <person name="Singh A."/>
            <person name="Wilkins M.J."/>
            <person name="Karaoz U."/>
            <person name="Brodie E.L."/>
            <person name="Williams K.H."/>
            <person name="Hubbard S.S."/>
            <person name="Banfield J.F."/>
        </authorList>
    </citation>
    <scope>NUCLEOTIDE SEQUENCE [LARGE SCALE GENOMIC DNA]</scope>
</reference>
<dbReference type="Proteomes" id="UP000177190">
    <property type="component" value="Unassembled WGS sequence"/>
</dbReference>
<accession>A0A1G2HLW5</accession>
<evidence type="ECO:0000256" key="2">
    <source>
        <dbReference type="PIRSR" id="PIRSR610708-1"/>
    </source>
</evidence>
<evidence type="ECO:0000313" key="3">
    <source>
        <dbReference type="EMBL" id="OGZ63211.1"/>
    </source>
</evidence>
<name>A0A1G2HLW5_9BACT</name>
<sequence>MNIRPNKKILYIDMDGVLADFDSEIAKIDAGTLKKYDGNFCSIPGIFSKMSPMPGAIEAYEKLSQKFDTYILSAAPWDNPSAWSDKLQWVKKHLGEAAYKRLIITCHKNLNKGDYLIDDTNKNGAGKFAGELILFGSDKFSNWKSVLEYLLKKE</sequence>
<dbReference type="SFLD" id="SFLDS00003">
    <property type="entry name" value="Haloacid_Dehalogenase"/>
    <property type="match status" value="1"/>
</dbReference>
<protein>
    <submittedName>
        <fullName evidence="3">Uncharacterized protein</fullName>
    </submittedName>
</protein>
<dbReference type="STRING" id="1802200.A2812_02490"/>
<dbReference type="GO" id="GO:0008253">
    <property type="term" value="F:5'-nucleotidase activity"/>
    <property type="evidence" value="ECO:0007669"/>
    <property type="project" value="InterPro"/>
</dbReference>
<comment type="caution">
    <text evidence="3">The sequence shown here is derived from an EMBL/GenBank/DDBJ whole genome shotgun (WGS) entry which is preliminary data.</text>
</comment>
<dbReference type="EMBL" id="MHOM01000040">
    <property type="protein sequence ID" value="OGZ63211.1"/>
    <property type="molecule type" value="Genomic_DNA"/>
</dbReference>
<dbReference type="SFLD" id="SFLDG01126">
    <property type="entry name" value="C1.2:_Nucleotidase_Like"/>
    <property type="match status" value="1"/>
</dbReference>
<dbReference type="InterPro" id="IPR036412">
    <property type="entry name" value="HAD-like_sf"/>
</dbReference>
<feature type="active site" description="Proton donor" evidence="2">
    <location>
        <position position="15"/>
    </location>
</feature>
<evidence type="ECO:0000256" key="1">
    <source>
        <dbReference type="ARBA" id="ARBA00009589"/>
    </source>
</evidence>
<dbReference type="InterPro" id="IPR023214">
    <property type="entry name" value="HAD_sf"/>
</dbReference>
<dbReference type="GO" id="GO:0009223">
    <property type="term" value="P:pyrimidine deoxyribonucleotide catabolic process"/>
    <property type="evidence" value="ECO:0007669"/>
    <property type="project" value="TreeGrafter"/>
</dbReference>
<evidence type="ECO:0000313" key="4">
    <source>
        <dbReference type="Proteomes" id="UP000177190"/>
    </source>
</evidence>
<comment type="similarity">
    <text evidence="1">Belongs to the 5'(3')-deoxyribonucleotidase family.</text>
</comment>